<reference evidence="1" key="1">
    <citation type="submission" date="2021-06" db="EMBL/GenBank/DDBJ databases">
        <authorList>
            <person name="Kallberg Y."/>
            <person name="Tangrot J."/>
            <person name="Rosling A."/>
        </authorList>
    </citation>
    <scope>NUCLEOTIDE SEQUENCE</scope>
    <source>
        <strain evidence="1">AU212A</strain>
    </source>
</reference>
<keyword evidence="2" id="KW-1185">Reference proteome</keyword>
<sequence>MQRFLNTPKYDKKYIFKNPSNLYKNLCNAYKTVKSLDKGIIEYKIDGYLKALLQPIQYVSFLSILSLTNQSIIADKASSLSVLMIELEEMPPNTTAQRCSLKKQNIAKDQLDELNLLLNIIHNPKRRSDFLVQITETKREIEAEKKEKQRLQKHVAIQAKSQEKNEVFGRKRRKQSAYNLVEHSMSTLSEKLADIVLPIDHFGSHLNSSSNVIDSELANQNFCYAGERLYNIWQQDYIHRKERAEEVHALLDENNRFLPLATKGRDSHFLNPIHILQYIEQTKLLGYQYYPSIFSELYSQLVCSIYN</sequence>
<gene>
    <name evidence="1" type="ORF">SCALOS_LOCUS3145</name>
</gene>
<organism evidence="1 2">
    <name type="scientific">Scutellospora calospora</name>
    <dbReference type="NCBI Taxonomy" id="85575"/>
    <lineage>
        <taxon>Eukaryota</taxon>
        <taxon>Fungi</taxon>
        <taxon>Fungi incertae sedis</taxon>
        <taxon>Mucoromycota</taxon>
        <taxon>Glomeromycotina</taxon>
        <taxon>Glomeromycetes</taxon>
        <taxon>Diversisporales</taxon>
        <taxon>Gigasporaceae</taxon>
        <taxon>Scutellospora</taxon>
    </lineage>
</organism>
<accession>A0ACA9L055</accession>
<evidence type="ECO:0000313" key="2">
    <source>
        <dbReference type="Proteomes" id="UP000789860"/>
    </source>
</evidence>
<protein>
    <submittedName>
        <fullName evidence="1">1853_t:CDS:1</fullName>
    </submittedName>
</protein>
<proteinExistence type="predicted"/>
<dbReference type="Proteomes" id="UP000789860">
    <property type="component" value="Unassembled WGS sequence"/>
</dbReference>
<dbReference type="EMBL" id="CAJVPM010003261">
    <property type="protein sequence ID" value="CAG8498792.1"/>
    <property type="molecule type" value="Genomic_DNA"/>
</dbReference>
<name>A0ACA9L055_9GLOM</name>
<evidence type="ECO:0000313" key="1">
    <source>
        <dbReference type="EMBL" id="CAG8498792.1"/>
    </source>
</evidence>
<comment type="caution">
    <text evidence="1">The sequence shown here is derived from an EMBL/GenBank/DDBJ whole genome shotgun (WGS) entry which is preliminary data.</text>
</comment>